<reference evidence="3" key="1">
    <citation type="journal article" name="DNA Res.">
        <title>The physiological potential of anammox bacteria as revealed by their core genome structure.</title>
        <authorList>
            <person name="Okubo T."/>
            <person name="Toyoda A."/>
            <person name="Fukuhara K."/>
            <person name="Uchiyama I."/>
            <person name="Harigaya Y."/>
            <person name="Kuroiwa M."/>
            <person name="Suzuki T."/>
            <person name="Murakami Y."/>
            <person name="Suwa Y."/>
            <person name="Takami H."/>
        </authorList>
    </citation>
    <scope>NUCLEOTIDE SEQUENCE</scope>
    <source>
        <strain evidence="3">317325-3</strain>
    </source>
</reference>
<dbReference type="SUPFAM" id="SSF160443">
    <property type="entry name" value="SMR domain-like"/>
    <property type="match status" value="1"/>
</dbReference>
<dbReference type="PROSITE" id="PS50828">
    <property type="entry name" value="SMR"/>
    <property type="match status" value="1"/>
</dbReference>
<dbReference type="Pfam" id="PF01713">
    <property type="entry name" value="Smr"/>
    <property type="match status" value="1"/>
</dbReference>
<dbReference type="InterPro" id="IPR002625">
    <property type="entry name" value="Smr_dom"/>
</dbReference>
<evidence type="ECO:0000256" key="1">
    <source>
        <dbReference type="SAM" id="MobiDB-lite"/>
    </source>
</evidence>
<organism evidence="3 4">
    <name type="scientific">Candidatus Desulfobacillus denitrificans</name>
    <dbReference type="NCBI Taxonomy" id="2608985"/>
    <lineage>
        <taxon>Bacteria</taxon>
        <taxon>Pseudomonadati</taxon>
        <taxon>Pseudomonadota</taxon>
        <taxon>Betaproteobacteria</taxon>
        <taxon>Candidatus Desulfobacillus</taxon>
    </lineage>
</organism>
<protein>
    <submittedName>
        <fullName evidence="3">DNA mismatch repair protein MutS</fullName>
    </submittedName>
</protein>
<dbReference type="PANTHER" id="PTHR35562">
    <property type="entry name" value="DNA ENDONUCLEASE SMRA-RELATED"/>
    <property type="match status" value="1"/>
</dbReference>
<dbReference type="InterPro" id="IPR036063">
    <property type="entry name" value="Smr_dom_sf"/>
</dbReference>
<dbReference type="EMBL" id="AP021857">
    <property type="protein sequence ID" value="BBO21493.1"/>
    <property type="molecule type" value="Genomic_DNA"/>
</dbReference>
<dbReference type="SMART" id="SM00463">
    <property type="entry name" value="SMR"/>
    <property type="match status" value="1"/>
</dbReference>
<accession>A0A809R1J1</accession>
<dbReference type="KEGG" id="ddz:DSYM_21920"/>
<feature type="region of interest" description="Disordered" evidence="1">
    <location>
        <begin position="1"/>
        <end position="31"/>
    </location>
</feature>
<evidence type="ECO:0000313" key="3">
    <source>
        <dbReference type="EMBL" id="BBO21493.1"/>
    </source>
</evidence>
<gene>
    <name evidence="3" type="ORF">DSYM_21920</name>
</gene>
<evidence type="ECO:0000313" key="4">
    <source>
        <dbReference type="Proteomes" id="UP000662914"/>
    </source>
</evidence>
<sequence length="173" mass="18968">MFREAAAGARPLARSRVHHEPPPPPAVPLQRRRDEAAALAESLSPALLDLSLEGGDEPAFLRPGLARTVLRDLRRGRWVVQDQLDLHGATREEARRLVAEFLTVALRRGLRCVRIVHGKGLGSPGREPVLKGLVRGWLMQRAEVLAYCQARATEGGAGALVTLLKSQTPCRRD</sequence>
<dbReference type="Gene3D" id="3.30.1370.110">
    <property type="match status" value="1"/>
</dbReference>
<dbReference type="PANTHER" id="PTHR35562:SF2">
    <property type="entry name" value="DNA ENDONUCLEASE SMRA-RELATED"/>
    <property type="match status" value="1"/>
</dbReference>
<feature type="domain" description="Smr" evidence="2">
    <location>
        <begin position="84"/>
        <end position="165"/>
    </location>
</feature>
<evidence type="ECO:0000259" key="2">
    <source>
        <dbReference type="PROSITE" id="PS50828"/>
    </source>
</evidence>
<proteinExistence type="predicted"/>
<dbReference type="Proteomes" id="UP000662914">
    <property type="component" value="Chromosome"/>
</dbReference>
<name>A0A809R1J1_9PROT</name>
<dbReference type="AlphaFoldDB" id="A0A809R1J1"/>